<keyword evidence="7" id="KW-1185">Reference proteome</keyword>
<reference evidence="6 7" key="1">
    <citation type="submission" date="2017-06" db="EMBL/GenBank/DDBJ databases">
        <authorList>
            <person name="Kim H.J."/>
            <person name="Triplett B.A."/>
        </authorList>
    </citation>
    <scope>NUCLEOTIDE SEQUENCE [LARGE SCALE GENOMIC DNA]</scope>
    <source>
        <strain evidence="6 7">DSM 43151</strain>
    </source>
</reference>
<dbReference type="PRINTS" id="PR00455">
    <property type="entry name" value="HTHTETR"/>
</dbReference>
<evidence type="ECO:0000256" key="4">
    <source>
        <dbReference type="PROSITE-ProRule" id="PRU00335"/>
    </source>
</evidence>
<dbReference type="PROSITE" id="PS01081">
    <property type="entry name" value="HTH_TETR_1"/>
    <property type="match status" value="1"/>
</dbReference>
<dbReference type="InterPro" id="IPR023772">
    <property type="entry name" value="DNA-bd_HTH_TetR-type_CS"/>
</dbReference>
<dbReference type="Proteomes" id="UP000198415">
    <property type="component" value="Unassembled WGS sequence"/>
</dbReference>
<dbReference type="GO" id="GO:0000976">
    <property type="term" value="F:transcription cis-regulatory region binding"/>
    <property type="evidence" value="ECO:0007669"/>
    <property type="project" value="TreeGrafter"/>
</dbReference>
<dbReference type="FunFam" id="1.10.10.60:FF:000141">
    <property type="entry name" value="TetR family transcriptional regulator"/>
    <property type="match status" value="1"/>
</dbReference>
<evidence type="ECO:0000259" key="5">
    <source>
        <dbReference type="PROSITE" id="PS50977"/>
    </source>
</evidence>
<proteinExistence type="predicted"/>
<gene>
    <name evidence="6" type="ORF">SAMN06264365_110108</name>
</gene>
<dbReference type="InterPro" id="IPR009057">
    <property type="entry name" value="Homeodomain-like_sf"/>
</dbReference>
<feature type="domain" description="HTH tetR-type" evidence="5">
    <location>
        <begin position="16"/>
        <end position="76"/>
    </location>
</feature>
<feature type="DNA-binding region" description="H-T-H motif" evidence="4">
    <location>
        <begin position="39"/>
        <end position="58"/>
    </location>
</feature>
<protein>
    <submittedName>
        <fullName evidence="6">Transcriptional regulator, TetR family</fullName>
    </submittedName>
</protein>
<dbReference type="SUPFAM" id="SSF46689">
    <property type="entry name" value="Homeodomain-like"/>
    <property type="match status" value="1"/>
</dbReference>
<evidence type="ECO:0000256" key="2">
    <source>
        <dbReference type="ARBA" id="ARBA00023125"/>
    </source>
</evidence>
<dbReference type="GO" id="GO:0045892">
    <property type="term" value="P:negative regulation of DNA-templated transcription"/>
    <property type="evidence" value="ECO:0007669"/>
    <property type="project" value="UniProtKB-ARBA"/>
</dbReference>
<accession>A0A239BTA4</accession>
<sequence>MVNPGEQVARPRRGWADKREAITRGARVVFARDGYTRASIDAVAVQAGVSTRTIYNHFGDKEKLFTSVVVDSSVQVRDVLIARTRQHLDACTDLESGLVAVARAWVATMAQFTEHFALIRQIATEANHFPPHVRQAWQDAGPQAARAELARHLDMLIRQGLLTSDNPERAAVHFHLLAFAEITERYEQGTLTLDDPETDEIITAGVRTFLHGHLPR</sequence>
<dbReference type="Gene3D" id="1.10.357.10">
    <property type="entry name" value="Tetracycline Repressor, domain 2"/>
    <property type="match status" value="1"/>
</dbReference>
<dbReference type="InterPro" id="IPR039536">
    <property type="entry name" value="TetR_C_Proteobacteria"/>
</dbReference>
<keyword evidence="1" id="KW-0805">Transcription regulation</keyword>
<dbReference type="EMBL" id="FZNR01000010">
    <property type="protein sequence ID" value="SNS10882.1"/>
    <property type="molecule type" value="Genomic_DNA"/>
</dbReference>
<evidence type="ECO:0000313" key="7">
    <source>
        <dbReference type="Proteomes" id="UP000198415"/>
    </source>
</evidence>
<dbReference type="RefSeq" id="WP_203833207.1">
    <property type="nucleotide sequence ID" value="NZ_BOMU01000062.1"/>
</dbReference>
<dbReference type="GO" id="GO:0003700">
    <property type="term" value="F:DNA-binding transcription factor activity"/>
    <property type="evidence" value="ECO:0007669"/>
    <property type="project" value="TreeGrafter"/>
</dbReference>
<dbReference type="Pfam" id="PF14246">
    <property type="entry name" value="TetR_C_7"/>
    <property type="match status" value="1"/>
</dbReference>
<dbReference type="InterPro" id="IPR001647">
    <property type="entry name" value="HTH_TetR"/>
</dbReference>
<evidence type="ECO:0000256" key="3">
    <source>
        <dbReference type="ARBA" id="ARBA00023163"/>
    </source>
</evidence>
<dbReference type="PROSITE" id="PS50977">
    <property type="entry name" value="HTH_TETR_2"/>
    <property type="match status" value="1"/>
</dbReference>
<dbReference type="Pfam" id="PF00440">
    <property type="entry name" value="TetR_N"/>
    <property type="match status" value="1"/>
</dbReference>
<dbReference type="InterPro" id="IPR050109">
    <property type="entry name" value="HTH-type_TetR-like_transc_reg"/>
</dbReference>
<dbReference type="PANTHER" id="PTHR30055:SF146">
    <property type="entry name" value="HTH-TYPE TRANSCRIPTIONAL DUAL REGULATOR CECR"/>
    <property type="match status" value="1"/>
</dbReference>
<organism evidence="6 7">
    <name type="scientific">Actinoplanes regularis</name>
    <dbReference type="NCBI Taxonomy" id="52697"/>
    <lineage>
        <taxon>Bacteria</taxon>
        <taxon>Bacillati</taxon>
        <taxon>Actinomycetota</taxon>
        <taxon>Actinomycetes</taxon>
        <taxon>Micromonosporales</taxon>
        <taxon>Micromonosporaceae</taxon>
        <taxon>Actinoplanes</taxon>
    </lineage>
</organism>
<dbReference type="PANTHER" id="PTHR30055">
    <property type="entry name" value="HTH-TYPE TRANSCRIPTIONAL REGULATOR RUTR"/>
    <property type="match status" value="1"/>
</dbReference>
<evidence type="ECO:0000256" key="1">
    <source>
        <dbReference type="ARBA" id="ARBA00023015"/>
    </source>
</evidence>
<keyword evidence="3" id="KW-0804">Transcription</keyword>
<evidence type="ECO:0000313" key="6">
    <source>
        <dbReference type="EMBL" id="SNS10882.1"/>
    </source>
</evidence>
<dbReference type="AlphaFoldDB" id="A0A239BTA4"/>
<keyword evidence="2 4" id="KW-0238">DNA-binding</keyword>
<name>A0A239BTA4_9ACTN</name>